<dbReference type="AlphaFoldDB" id="A0A4R5W4N3"/>
<dbReference type="InterPro" id="IPR029058">
    <property type="entry name" value="AB_hydrolase_fold"/>
</dbReference>
<name>A0A4R5W4N3_9BURK</name>
<protein>
    <submittedName>
        <fullName evidence="2">Alpha/beta hydrolase</fullName>
    </submittedName>
</protein>
<dbReference type="EMBL" id="SMYL01000002">
    <property type="protein sequence ID" value="TDK67661.1"/>
    <property type="molecule type" value="Genomic_DNA"/>
</dbReference>
<dbReference type="Gene3D" id="3.40.50.1820">
    <property type="entry name" value="alpha/beta hydrolase"/>
    <property type="match status" value="1"/>
</dbReference>
<dbReference type="GO" id="GO:0016020">
    <property type="term" value="C:membrane"/>
    <property type="evidence" value="ECO:0007669"/>
    <property type="project" value="TreeGrafter"/>
</dbReference>
<organism evidence="2 3">
    <name type="scientific">Sapientia aquatica</name>
    <dbReference type="NCBI Taxonomy" id="1549640"/>
    <lineage>
        <taxon>Bacteria</taxon>
        <taxon>Pseudomonadati</taxon>
        <taxon>Pseudomonadota</taxon>
        <taxon>Betaproteobacteria</taxon>
        <taxon>Burkholderiales</taxon>
        <taxon>Oxalobacteraceae</taxon>
        <taxon>Sapientia</taxon>
    </lineage>
</organism>
<dbReference type="PANTHER" id="PTHR43798:SF5">
    <property type="entry name" value="MONOACYLGLYCEROL LIPASE ABHD6"/>
    <property type="match status" value="1"/>
</dbReference>
<proteinExistence type="predicted"/>
<accession>A0A4R5W4N3</accession>
<comment type="caution">
    <text evidence="2">The sequence shown here is derived from an EMBL/GenBank/DDBJ whole genome shotgun (WGS) entry which is preliminary data.</text>
</comment>
<dbReference type="SUPFAM" id="SSF53474">
    <property type="entry name" value="alpha/beta-Hydrolases"/>
    <property type="match status" value="1"/>
</dbReference>
<sequence length="288" mass="32166">MSPKATNYFVNSERNAAKLVRKEVTLPDGNHYVYLEGGHGDPLILLHGFGADKDNFTRVAKFLTPHYHVIIPDLLGFGESSHPNDADYTAKPQAERIRALVKSLGLQAVHLGGNSMGGQIALAYAAAHPSEVESLWLLDPAGIWSAPQSELAKIVERHNRNPLIIRNEDDYNHAFEFAMSKPPFVPRPILNVLAQNSIKNAKLSERIFNQIVNDSVEQRITGLKTPALIVWGDEDRVIHPLTAEVLYNLLPKSKVNIMKGIGHLPMIESAEECAEDYMFFRFRIQAKD</sequence>
<reference evidence="2 3" key="1">
    <citation type="submission" date="2019-03" db="EMBL/GenBank/DDBJ databases">
        <title>Sapientia aquatica gen. nov., sp. nov., isolated from a crater lake.</title>
        <authorList>
            <person name="Felfoldi T."/>
            <person name="Szabo A."/>
            <person name="Toth E."/>
            <person name="Schumann P."/>
            <person name="Keki Z."/>
            <person name="Marialigeti K."/>
            <person name="Mathe I."/>
        </authorList>
    </citation>
    <scope>NUCLEOTIDE SEQUENCE [LARGE SCALE GENOMIC DNA]</scope>
    <source>
        <strain evidence="2 3">SA-152</strain>
    </source>
</reference>
<dbReference type="Pfam" id="PF00561">
    <property type="entry name" value="Abhydrolase_1"/>
    <property type="match status" value="1"/>
</dbReference>
<keyword evidence="3" id="KW-1185">Reference proteome</keyword>
<gene>
    <name evidence="2" type="ORF">E2I14_06615</name>
</gene>
<evidence type="ECO:0000313" key="2">
    <source>
        <dbReference type="EMBL" id="TDK67661.1"/>
    </source>
</evidence>
<dbReference type="Proteomes" id="UP000294829">
    <property type="component" value="Unassembled WGS sequence"/>
</dbReference>
<dbReference type="GO" id="GO:0047372">
    <property type="term" value="F:monoacylglycerol lipase activity"/>
    <property type="evidence" value="ECO:0007669"/>
    <property type="project" value="TreeGrafter"/>
</dbReference>
<dbReference type="PANTHER" id="PTHR43798">
    <property type="entry name" value="MONOACYLGLYCEROL LIPASE"/>
    <property type="match status" value="1"/>
</dbReference>
<dbReference type="PRINTS" id="PR00412">
    <property type="entry name" value="EPOXHYDRLASE"/>
</dbReference>
<dbReference type="PRINTS" id="PR00111">
    <property type="entry name" value="ABHYDROLASE"/>
</dbReference>
<dbReference type="OrthoDB" id="2987348at2"/>
<evidence type="ECO:0000313" key="3">
    <source>
        <dbReference type="Proteomes" id="UP000294829"/>
    </source>
</evidence>
<keyword evidence="2" id="KW-0378">Hydrolase</keyword>
<evidence type="ECO:0000259" key="1">
    <source>
        <dbReference type="Pfam" id="PF00561"/>
    </source>
</evidence>
<dbReference type="GO" id="GO:0046464">
    <property type="term" value="P:acylglycerol catabolic process"/>
    <property type="evidence" value="ECO:0007669"/>
    <property type="project" value="TreeGrafter"/>
</dbReference>
<dbReference type="InterPro" id="IPR000639">
    <property type="entry name" value="Epox_hydrolase-like"/>
</dbReference>
<dbReference type="InterPro" id="IPR000073">
    <property type="entry name" value="AB_hydrolase_1"/>
</dbReference>
<feature type="domain" description="AB hydrolase-1" evidence="1">
    <location>
        <begin position="42"/>
        <end position="269"/>
    </location>
</feature>
<dbReference type="InterPro" id="IPR050266">
    <property type="entry name" value="AB_hydrolase_sf"/>
</dbReference>